<dbReference type="InterPro" id="IPR036390">
    <property type="entry name" value="WH_DNA-bd_sf"/>
</dbReference>
<name>K2RDI7_METFP</name>
<feature type="domain" description="Methanogenesis regulatory protein FilR1 middle" evidence="1">
    <location>
        <begin position="97"/>
        <end position="230"/>
    </location>
</feature>
<dbReference type="Pfam" id="PF08350">
    <property type="entry name" value="FilR1_middle"/>
    <property type="match status" value="1"/>
</dbReference>
<evidence type="ECO:0000313" key="3">
    <source>
        <dbReference type="Proteomes" id="UP000007360"/>
    </source>
</evidence>
<dbReference type="PATRIC" id="fig|1204725.3.peg.586"/>
<proteinExistence type="predicted"/>
<dbReference type="Gene3D" id="1.10.10.10">
    <property type="entry name" value="Winged helix-like DNA-binding domain superfamily/Winged helix DNA-binding domain"/>
    <property type="match status" value="1"/>
</dbReference>
<dbReference type="PIRSF" id="PIRSF006692">
    <property type="entry name" value="TF_HTH_AF0396_prd"/>
    <property type="match status" value="1"/>
</dbReference>
<organism evidence="2 3">
    <name type="scientific">Methanobacterium formicicum (strain DSM 3637 / PP1)</name>
    <dbReference type="NCBI Taxonomy" id="1204725"/>
    <lineage>
        <taxon>Archaea</taxon>
        <taxon>Methanobacteriati</taxon>
        <taxon>Methanobacteriota</taxon>
        <taxon>Methanomada group</taxon>
        <taxon>Methanobacteria</taxon>
        <taxon>Methanobacteriales</taxon>
        <taxon>Methanobacteriaceae</taxon>
        <taxon>Methanobacterium</taxon>
    </lineage>
</organism>
<dbReference type="InterPro" id="IPR013561">
    <property type="entry name" value="FilR1_middle_dom"/>
</dbReference>
<accession>K2RDI7</accession>
<gene>
    <name evidence="2" type="ORF">A994_02913</name>
</gene>
<dbReference type="AlphaFoldDB" id="K2RDI7"/>
<dbReference type="InterPro" id="IPR036388">
    <property type="entry name" value="WH-like_DNA-bd_sf"/>
</dbReference>
<dbReference type="SUPFAM" id="SSF46785">
    <property type="entry name" value="Winged helix' DNA-binding domain"/>
    <property type="match status" value="1"/>
</dbReference>
<protein>
    <recommendedName>
        <fullName evidence="1">Methanogenesis regulatory protein FilR1 middle domain-containing protein</fullName>
    </recommendedName>
</protein>
<sequence>MSELKKKTGISSSTLSHNLSELEKRKITTKKEEKYALTSLGTIITTNLIENIKTNAAISKFQKLWIKHDLSCIPPELIKNIGDLHNSILIESESEEIFKPHETYQKIISGAEYIKGVSPIFRFDYIDIYKKLVIEHGINVELILTQDIVDQTMEGIDSENLEYLRNFMSQDKVKFWVIPDVKIAFTVTNKYLSLGLFHENGNYDNTRDLISDDHGAVTWGNQLFEYYRDQAQKLEL</sequence>
<dbReference type="InterPro" id="IPR016490">
    <property type="entry name" value="Tscrpt_reg_HTH_AF0396-typ3"/>
</dbReference>
<comment type="caution">
    <text evidence="2">The sequence shown here is derived from an EMBL/GenBank/DDBJ whole genome shotgun (WGS) entry which is preliminary data.</text>
</comment>
<evidence type="ECO:0000259" key="1">
    <source>
        <dbReference type="Pfam" id="PF08350"/>
    </source>
</evidence>
<dbReference type="Proteomes" id="UP000007360">
    <property type="component" value="Unassembled WGS sequence"/>
</dbReference>
<reference evidence="2 3" key="1">
    <citation type="journal article" date="2012" name="J. Bacteriol.">
        <title>Draft genome sequence of Methanobacterium formicicum DSM 3637, an archaebacterium isolated from the methane producer amoeba Pelomyxa palustris.</title>
        <authorList>
            <person name="Gutierrez G."/>
        </authorList>
    </citation>
    <scope>NUCLEOTIDE SEQUENCE [LARGE SCALE GENOMIC DNA]</scope>
    <source>
        <strain evidence="3">DSM 3637 / PP1</strain>
    </source>
</reference>
<keyword evidence="3" id="KW-1185">Reference proteome</keyword>
<dbReference type="EMBL" id="AMPO01000002">
    <property type="protein sequence ID" value="EKF86399.1"/>
    <property type="molecule type" value="Genomic_DNA"/>
</dbReference>
<evidence type="ECO:0000313" key="2">
    <source>
        <dbReference type="EMBL" id="EKF86399.1"/>
    </source>
</evidence>